<dbReference type="GO" id="GO:0008671">
    <property type="term" value="F:2-dehydro-3-deoxygalactonokinase activity"/>
    <property type="evidence" value="ECO:0007669"/>
    <property type="project" value="InterPro"/>
</dbReference>
<dbReference type="RefSeq" id="WP_024924322.1">
    <property type="nucleotide sequence ID" value="NZ_MDEO01000036.1"/>
</dbReference>
<dbReference type="CDD" id="cd24012">
    <property type="entry name" value="ASKHA_NBD_KDGal-kinase"/>
    <property type="match status" value="1"/>
</dbReference>
<dbReference type="Pfam" id="PF05035">
    <property type="entry name" value="DGOK"/>
    <property type="match status" value="1"/>
</dbReference>
<dbReference type="OrthoDB" id="256574at2"/>
<sequence>MNASPAIAAIDWGTTRLRAWLLDGAGRVLAEQRGDDGLITAREAGFSAVLERHLAAMRAPATLPVVICGMAGSRQGWIEAPYVDVPAPIDAILRGAIRVPGTTRDIRIVPGLAQRLADAPDVMRGEETQLAGAGLPATGRHVVCMPGTHSKWVVVDNGAVAGFGTWPTGELFSVLATHSILRHSLGEQPAPVIPDNAQFHRWCRQALEEGGDVSSRLFAVRAAGLLQDLKADDAAARLSGLLIGGEIASALRRYPVGDAPVVLVGSGALAALYGAALEMAGLVVRQVDADVAVRAGLFAAARQNGMIAGKEQSA</sequence>
<dbReference type="InterPro" id="IPR042257">
    <property type="entry name" value="DGOK_C"/>
</dbReference>
<dbReference type="InterPro" id="IPR043129">
    <property type="entry name" value="ATPase_NBD"/>
</dbReference>
<name>A0A1C2DDY6_9HYPH</name>
<reference evidence="1 2" key="1">
    <citation type="submission" date="2016-08" db="EMBL/GenBank/DDBJ databases">
        <title>Whole genome sequence of Mesorhizobium sp. strain UASWS1009 isolated from industrial sewage.</title>
        <authorList>
            <person name="Crovadore J."/>
            <person name="Calmin G."/>
            <person name="Chablais R."/>
            <person name="Cochard B."/>
            <person name="Lefort F."/>
        </authorList>
    </citation>
    <scope>NUCLEOTIDE SEQUENCE [LARGE SCALE GENOMIC DNA]</scope>
    <source>
        <strain evidence="1 2">UASWS1009</strain>
    </source>
</reference>
<evidence type="ECO:0000313" key="1">
    <source>
        <dbReference type="EMBL" id="OCX12895.1"/>
    </source>
</evidence>
<dbReference type="EMBL" id="MDEO01000036">
    <property type="protein sequence ID" value="OCX12895.1"/>
    <property type="molecule type" value="Genomic_DNA"/>
</dbReference>
<dbReference type="Proteomes" id="UP000094412">
    <property type="component" value="Unassembled WGS sequence"/>
</dbReference>
<dbReference type="AlphaFoldDB" id="A0A1C2DDY6"/>
<evidence type="ECO:0000313" key="2">
    <source>
        <dbReference type="Proteomes" id="UP000094412"/>
    </source>
</evidence>
<dbReference type="Gene3D" id="3.30.420.300">
    <property type="entry name" value="2-keto-3-deoxy-galactonokinase, substrate binding domain"/>
    <property type="match status" value="1"/>
</dbReference>
<dbReference type="STRING" id="1566387.QV13_25320"/>
<dbReference type="InterPro" id="IPR042258">
    <property type="entry name" value="DGOK_N"/>
</dbReference>
<keyword evidence="1" id="KW-0418">Kinase</keyword>
<gene>
    <name evidence="1" type="ORF">QV13_25320</name>
</gene>
<protein>
    <submittedName>
        <fullName evidence="1">2-dehydro-3-deoxygalactonokinase</fullName>
    </submittedName>
</protein>
<comment type="caution">
    <text evidence="1">The sequence shown here is derived from an EMBL/GenBank/DDBJ whole genome shotgun (WGS) entry which is preliminary data.</text>
</comment>
<dbReference type="GO" id="GO:0034194">
    <property type="term" value="P:D-galactonate catabolic process"/>
    <property type="evidence" value="ECO:0007669"/>
    <property type="project" value="InterPro"/>
</dbReference>
<accession>A0A1C2DDY6</accession>
<dbReference type="Gene3D" id="3.30.420.310">
    <property type="entry name" value="2-keto-3-deoxy-galactonokinase, C-terminal domain"/>
    <property type="match status" value="1"/>
</dbReference>
<keyword evidence="1" id="KW-0808">Transferase</keyword>
<keyword evidence="2" id="KW-1185">Reference proteome</keyword>
<organism evidence="1 2">
    <name type="scientific">Mesorhizobium hungaricum</name>
    <dbReference type="NCBI Taxonomy" id="1566387"/>
    <lineage>
        <taxon>Bacteria</taxon>
        <taxon>Pseudomonadati</taxon>
        <taxon>Pseudomonadota</taxon>
        <taxon>Alphaproteobacteria</taxon>
        <taxon>Hyphomicrobiales</taxon>
        <taxon>Phyllobacteriaceae</taxon>
        <taxon>Mesorhizobium</taxon>
    </lineage>
</organism>
<dbReference type="SUPFAM" id="SSF53067">
    <property type="entry name" value="Actin-like ATPase domain"/>
    <property type="match status" value="1"/>
</dbReference>
<proteinExistence type="predicted"/>
<dbReference type="InterPro" id="IPR007729">
    <property type="entry name" value="DGOK"/>
</dbReference>